<dbReference type="Proteomes" id="UP001595872">
    <property type="component" value="Unassembled WGS sequence"/>
</dbReference>
<organism evidence="2 3">
    <name type="scientific">Actinomadura gamaensis</name>
    <dbReference type="NCBI Taxonomy" id="1763541"/>
    <lineage>
        <taxon>Bacteria</taxon>
        <taxon>Bacillati</taxon>
        <taxon>Actinomycetota</taxon>
        <taxon>Actinomycetes</taxon>
        <taxon>Streptosporangiales</taxon>
        <taxon>Thermomonosporaceae</taxon>
        <taxon>Actinomadura</taxon>
    </lineage>
</organism>
<comment type="caution">
    <text evidence="2">The sequence shown here is derived from an EMBL/GenBank/DDBJ whole genome shotgun (WGS) entry which is preliminary data.</text>
</comment>
<gene>
    <name evidence="2" type="ORF">ACFPCY_18705</name>
</gene>
<name>A0ABV9U198_9ACTN</name>
<evidence type="ECO:0000259" key="1">
    <source>
        <dbReference type="Pfam" id="PF13340"/>
    </source>
</evidence>
<keyword evidence="3" id="KW-1185">Reference proteome</keyword>
<dbReference type="RefSeq" id="WP_378257512.1">
    <property type="nucleotide sequence ID" value="NZ_JBHSIT010000005.1"/>
</dbReference>
<sequence length="61" mass="6922">MPWRYLPHDCPPFQTVYAYFARWGHDGVFARLTGLLRAWSVNGKGTGPSPVRASLRRFCGP</sequence>
<protein>
    <submittedName>
        <fullName evidence="2">Transposase</fullName>
    </submittedName>
</protein>
<evidence type="ECO:0000313" key="2">
    <source>
        <dbReference type="EMBL" id="MFC4909360.1"/>
    </source>
</evidence>
<evidence type="ECO:0000313" key="3">
    <source>
        <dbReference type="Proteomes" id="UP001595872"/>
    </source>
</evidence>
<dbReference type="Pfam" id="PF13340">
    <property type="entry name" value="DUF4096"/>
    <property type="match status" value="1"/>
</dbReference>
<accession>A0ABV9U198</accession>
<dbReference type="InterPro" id="IPR025161">
    <property type="entry name" value="IS402-like_dom"/>
</dbReference>
<proteinExistence type="predicted"/>
<feature type="domain" description="Insertion element IS402-like" evidence="1">
    <location>
        <begin position="1"/>
        <end position="32"/>
    </location>
</feature>
<reference evidence="3" key="1">
    <citation type="journal article" date="2019" name="Int. J. Syst. Evol. Microbiol.">
        <title>The Global Catalogue of Microorganisms (GCM) 10K type strain sequencing project: providing services to taxonomists for standard genome sequencing and annotation.</title>
        <authorList>
            <consortium name="The Broad Institute Genomics Platform"/>
            <consortium name="The Broad Institute Genome Sequencing Center for Infectious Disease"/>
            <person name="Wu L."/>
            <person name="Ma J."/>
        </authorList>
    </citation>
    <scope>NUCLEOTIDE SEQUENCE [LARGE SCALE GENOMIC DNA]</scope>
    <source>
        <strain evidence="3">KLKA75</strain>
    </source>
</reference>
<dbReference type="EMBL" id="JBHSIT010000005">
    <property type="protein sequence ID" value="MFC4909360.1"/>
    <property type="molecule type" value="Genomic_DNA"/>
</dbReference>